<gene>
    <name evidence="10" type="ORF">A0J61_05729</name>
</gene>
<evidence type="ECO:0000256" key="4">
    <source>
        <dbReference type="ARBA" id="ARBA00023136"/>
    </source>
</evidence>
<evidence type="ECO:0000259" key="8">
    <source>
        <dbReference type="PROSITE" id="PS50002"/>
    </source>
</evidence>
<feature type="region of interest" description="Disordered" evidence="7">
    <location>
        <begin position="430"/>
        <end position="543"/>
    </location>
</feature>
<keyword evidence="4" id="KW-0472">Membrane</keyword>
<dbReference type="PANTHER" id="PTHR14167:SF81">
    <property type="entry name" value="ENDOPHILIN-A"/>
    <property type="match status" value="1"/>
</dbReference>
<feature type="domain" description="SH3" evidence="8">
    <location>
        <begin position="361"/>
        <end position="420"/>
    </location>
</feature>
<dbReference type="SMART" id="SM00326">
    <property type="entry name" value="SH3"/>
    <property type="match status" value="1"/>
</dbReference>
<dbReference type="Pfam" id="PF00018">
    <property type="entry name" value="SH3_1"/>
    <property type="match status" value="1"/>
</dbReference>
<dbReference type="FunCoup" id="A0A1C7NB46">
    <property type="interactions" value="444"/>
</dbReference>
<keyword evidence="11" id="KW-1185">Reference proteome</keyword>
<evidence type="ECO:0000313" key="11">
    <source>
        <dbReference type="Proteomes" id="UP000093000"/>
    </source>
</evidence>
<feature type="region of interest" description="Disordered" evidence="7">
    <location>
        <begin position="325"/>
        <end position="356"/>
    </location>
</feature>
<dbReference type="SUPFAM" id="SSF103657">
    <property type="entry name" value="BAR/IMD domain-like"/>
    <property type="match status" value="1"/>
</dbReference>
<dbReference type="Gene3D" id="1.20.1270.60">
    <property type="entry name" value="Arfaptin homology (AH) domain/BAR domain"/>
    <property type="match status" value="1"/>
</dbReference>
<dbReference type="PRINTS" id="PR00452">
    <property type="entry name" value="SH3DOMAIN"/>
</dbReference>
<evidence type="ECO:0000259" key="9">
    <source>
        <dbReference type="PROSITE" id="PS51021"/>
    </source>
</evidence>
<dbReference type="EMBL" id="LUGH01000318">
    <property type="protein sequence ID" value="OBZ86220.1"/>
    <property type="molecule type" value="Genomic_DNA"/>
</dbReference>
<evidence type="ECO:0000256" key="6">
    <source>
        <dbReference type="SAM" id="Coils"/>
    </source>
</evidence>
<dbReference type="InterPro" id="IPR027267">
    <property type="entry name" value="AH/BAR_dom_sf"/>
</dbReference>
<evidence type="ECO:0000256" key="3">
    <source>
        <dbReference type="ARBA" id="ARBA00023054"/>
    </source>
</evidence>
<dbReference type="InterPro" id="IPR004148">
    <property type="entry name" value="BAR_dom"/>
</dbReference>
<dbReference type="CDD" id="cd00174">
    <property type="entry name" value="SH3"/>
    <property type="match status" value="1"/>
</dbReference>
<dbReference type="InterPro" id="IPR036028">
    <property type="entry name" value="SH3-like_dom_sf"/>
</dbReference>
<feature type="compositionally biased region" description="Basic and acidic residues" evidence="7">
    <location>
        <begin position="430"/>
        <end position="444"/>
    </location>
</feature>
<feature type="coiled-coil region" evidence="6">
    <location>
        <begin position="157"/>
        <end position="191"/>
    </location>
</feature>
<evidence type="ECO:0000313" key="10">
    <source>
        <dbReference type="EMBL" id="OBZ86220.1"/>
    </source>
</evidence>
<dbReference type="PROSITE" id="PS50002">
    <property type="entry name" value="SH3"/>
    <property type="match status" value="1"/>
</dbReference>
<dbReference type="FunFam" id="2.30.30.40:FF:000072">
    <property type="entry name" value="Unconventional Myosin IB"/>
    <property type="match status" value="1"/>
</dbReference>
<dbReference type="Gene3D" id="2.30.30.40">
    <property type="entry name" value="SH3 Domains"/>
    <property type="match status" value="1"/>
</dbReference>
<dbReference type="Proteomes" id="UP000093000">
    <property type="component" value="Unassembled WGS sequence"/>
</dbReference>
<dbReference type="InParanoid" id="A0A1C7NB46"/>
<keyword evidence="2 5" id="KW-0728">SH3 domain</keyword>
<accession>A0A1C7NB46</accession>
<dbReference type="OrthoDB" id="14167at2759"/>
<reference evidence="10 11" key="1">
    <citation type="submission" date="2016-03" db="EMBL/GenBank/DDBJ databases">
        <title>Choanephora cucurbitarum.</title>
        <authorList>
            <person name="Min B."/>
            <person name="Park H."/>
            <person name="Park J.-H."/>
            <person name="Shin H.-D."/>
            <person name="Choi I.-G."/>
        </authorList>
    </citation>
    <scope>NUCLEOTIDE SEQUENCE [LARGE SCALE GENOMIC DNA]</scope>
    <source>
        <strain evidence="10 11">KUS-F28377</strain>
    </source>
</reference>
<protein>
    <submittedName>
        <fullName evidence="10">Uncharacterized protein C19C2.10</fullName>
    </submittedName>
</protein>
<evidence type="ECO:0000256" key="1">
    <source>
        <dbReference type="ARBA" id="ARBA00004170"/>
    </source>
</evidence>
<keyword evidence="3 6" id="KW-0175">Coiled coil</keyword>
<dbReference type="SUPFAM" id="SSF50044">
    <property type="entry name" value="SH3-domain"/>
    <property type="match status" value="1"/>
</dbReference>
<dbReference type="PROSITE" id="PS51021">
    <property type="entry name" value="BAR"/>
    <property type="match status" value="1"/>
</dbReference>
<organism evidence="10 11">
    <name type="scientific">Choanephora cucurbitarum</name>
    <dbReference type="NCBI Taxonomy" id="101091"/>
    <lineage>
        <taxon>Eukaryota</taxon>
        <taxon>Fungi</taxon>
        <taxon>Fungi incertae sedis</taxon>
        <taxon>Mucoromycota</taxon>
        <taxon>Mucoromycotina</taxon>
        <taxon>Mucoromycetes</taxon>
        <taxon>Mucorales</taxon>
        <taxon>Mucorineae</taxon>
        <taxon>Choanephoraceae</taxon>
        <taxon>Choanephoroideae</taxon>
        <taxon>Choanephora</taxon>
    </lineage>
</organism>
<feature type="compositionally biased region" description="Polar residues" evidence="7">
    <location>
        <begin position="347"/>
        <end position="356"/>
    </location>
</feature>
<proteinExistence type="predicted"/>
<evidence type="ECO:0000256" key="7">
    <source>
        <dbReference type="SAM" id="MobiDB-lite"/>
    </source>
</evidence>
<feature type="compositionally biased region" description="Low complexity" evidence="7">
    <location>
        <begin position="466"/>
        <end position="483"/>
    </location>
</feature>
<name>A0A1C7NB46_9FUNG</name>
<dbReference type="STRING" id="101091.A0A1C7NB46"/>
<sequence length="543" mass="60307">MWTGERFGGAKVTLQTEDFQKLEEETDHRRDGYENVVESVELVHSYLLKKKTSPEDAKVKMMPFEILGTSLYHYGSALPDESALGKSFTSYLISPIDRQLGIALINLGQAETRIAALQEAFAYDIKTKYMNVLSTGLLEYKEYDSLRKKLTSRRLDYDSKLNRLNKAKKEKPELEQEMQAARMKYEDTEHDLIQKMAYLQEFEEEHRDALLGLIEAQCTYHAQAKELLEAIKKNWGQGLSSDPCEFMGNVMVRPSESTHPTAVPTASIAEDMGRKNSVDTFVSTQQSKEPIASTATSPLLPTPSLLTATTLPSAAATPITTTSTSLASAIAPPPATATPSIPMEHPLSNTDTPSERQYSGEYEKYRKALFDFNGQNDDEISFKTGEIIAVINEIDKGWWLGEVHSKRGIFPVNYTEEYLKPVNDNLHEARERSSITVERDELEQHQLSNPRVAEAYSNGVTSPTITSDTLSVDSSVSSSSSRRPLPPPATTSSPVVFPARTSSLSRKRSTVKRAPPPPPPLRVAATEPPYIKPASVHLDSSSE</sequence>
<dbReference type="InterPro" id="IPR001452">
    <property type="entry name" value="SH3_domain"/>
</dbReference>
<dbReference type="InterPro" id="IPR050384">
    <property type="entry name" value="Endophilin_SH3RF"/>
</dbReference>
<dbReference type="SMART" id="SM00721">
    <property type="entry name" value="BAR"/>
    <property type="match status" value="1"/>
</dbReference>
<comment type="subcellular location">
    <subcellularLocation>
        <location evidence="1">Membrane</location>
        <topology evidence="1">Peripheral membrane protein</topology>
    </subcellularLocation>
</comment>
<evidence type="ECO:0000256" key="2">
    <source>
        <dbReference type="ARBA" id="ARBA00022443"/>
    </source>
</evidence>
<comment type="caution">
    <text evidence="10">The sequence shown here is derived from an EMBL/GenBank/DDBJ whole genome shotgun (WGS) entry which is preliminary data.</text>
</comment>
<dbReference type="GO" id="GO:0005737">
    <property type="term" value="C:cytoplasm"/>
    <property type="evidence" value="ECO:0007669"/>
    <property type="project" value="InterPro"/>
</dbReference>
<dbReference type="PANTHER" id="PTHR14167">
    <property type="entry name" value="SH3 DOMAIN-CONTAINING"/>
    <property type="match status" value="1"/>
</dbReference>
<dbReference type="AlphaFoldDB" id="A0A1C7NB46"/>
<feature type="domain" description="BAR" evidence="9">
    <location>
        <begin position="4"/>
        <end position="244"/>
    </location>
</feature>
<dbReference type="Pfam" id="PF03114">
    <property type="entry name" value="BAR"/>
    <property type="match status" value="1"/>
</dbReference>
<evidence type="ECO:0000256" key="5">
    <source>
        <dbReference type="PROSITE-ProRule" id="PRU00192"/>
    </source>
</evidence>